<protein>
    <submittedName>
        <fullName evidence="1">Uncharacterized protein</fullName>
    </submittedName>
</protein>
<dbReference type="AlphaFoldDB" id="A0A150N839"/>
<dbReference type="PATRIC" id="fig|153151.4.peg.3897"/>
<evidence type="ECO:0000313" key="1">
    <source>
        <dbReference type="EMBL" id="KYD32772.1"/>
    </source>
</evidence>
<sequence>MSVLMRILYDYDVGGRGSPYLLLFFCSVVQLEHNSKYKIFILRNKLRGVGICGYWGINPVKKWISGLT</sequence>
<proteinExistence type="predicted"/>
<name>A0A150N839_9BACL</name>
<accession>A0A150N839</accession>
<gene>
    <name evidence="1" type="ORF">B4110_3602</name>
</gene>
<comment type="caution">
    <text evidence="1">The sequence shown here is derived from an EMBL/GenBank/DDBJ whole genome shotgun (WGS) entry which is preliminary data.</text>
</comment>
<reference evidence="1 2" key="1">
    <citation type="submission" date="2016-01" db="EMBL/GenBank/DDBJ databases">
        <title>Draft Genome Sequences of Seven Thermophilic Sporeformers Isolated from Foods.</title>
        <authorList>
            <person name="Berendsen E.M."/>
            <person name="Wells-Bennik M.H."/>
            <person name="Krawcyk A.O."/>
            <person name="De Jong A."/>
            <person name="Holsappel S."/>
            <person name="Eijlander R.T."/>
            <person name="Kuipers O.P."/>
        </authorList>
    </citation>
    <scope>NUCLEOTIDE SEQUENCE [LARGE SCALE GENOMIC DNA]</scope>
    <source>
        <strain evidence="1 2">B4110</strain>
    </source>
</reference>
<dbReference type="EMBL" id="LQYW01000007">
    <property type="protein sequence ID" value="KYD32772.1"/>
    <property type="molecule type" value="Genomic_DNA"/>
</dbReference>
<organism evidence="1 2">
    <name type="scientific">Parageobacillus toebii</name>
    <dbReference type="NCBI Taxonomy" id="153151"/>
    <lineage>
        <taxon>Bacteria</taxon>
        <taxon>Bacillati</taxon>
        <taxon>Bacillota</taxon>
        <taxon>Bacilli</taxon>
        <taxon>Bacillales</taxon>
        <taxon>Anoxybacillaceae</taxon>
        <taxon>Parageobacillus</taxon>
    </lineage>
</organism>
<dbReference type="RefSeq" id="WP_153016801.1">
    <property type="nucleotide sequence ID" value="NZ_LQYW01000007.1"/>
</dbReference>
<evidence type="ECO:0000313" key="2">
    <source>
        <dbReference type="Proteomes" id="UP000075324"/>
    </source>
</evidence>
<dbReference type="Proteomes" id="UP000075324">
    <property type="component" value="Unassembled WGS sequence"/>
</dbReference>